<dbReference type="PRINTS" id="PR00036">
    <property type="entry name" value="HTHLACI"/>
</dbReference>
<evidence type="ECO:0000313" key="5">
    <source>
        <dbReference type="EMBL" id="TCN28062.1"/>
    </source>
</evidence>
<dbReference type="SUPFAM" id="SSF53822">
    <property type="entry name" value="Periplasmic binding protein-like I"/>
    <property type="match status" value="1"/>
</dbReference>
<dbReference type="Pfam" id="PF00356">
    <property type="entry name" value="LacI"/>
    <property type="match status" value="1"/>
</dbReference>
<dbReference type="PROSITE" id="PS00356">
    <property type="entry name" value="HTH_LACI_1"/>
    <property type="match status" value="1"/>
</dbReference>
<evidence type="ECO:0000256" key="3">
    <source>
        <dbReference type="ARBA" id="ARBA00023163"/>
    </source>
</evidence>
<dbReference type="SMART" id="SM00354">
    <property type="entry name" value="HTH_LACI"/>
    <property type="match status" value="1"/>
</dbReference>
<evidence type="ECO:0000256" key="1">
    <source>
        <dbReference type="ARBA" id="ARBA00023015"/>
    </source>
</evidence>
<dbReference type="SUPFAM" id="SSF47413">
    <property type="entry name" value="lambda repressor-like DNA-binding domains"/>
    <property type="match status" value="1"/>
</dbReference>
<dbReference type="InterPro" id="IPR010982">
    <property type="entry name" value="Lambda_DNA-bd_dom_sf"/>
</dbReference>
<protein>
    <submittedName>
        <fullName evidence="5">LacI family transcriptional regulator</fullName>
    </submittedName>
</protein>
<dbReference type="AlphaFoldDB" id="A0A4R2BNE4"/>
<dbReference type="PANTHER" id="PTHR30146:SF149">
    <property type="entry name" value="HTH-TYPE TRANSCRIPTIONAL REGULATOR EBGR"/>
    <property type="match status" value="1"/>
</dbReference>
<evidence type="ECO:0000256" key="2">
    <source>
        <dbReference type="ARBA" id="ARBA00023125"/>
    </source>
</evidence>
<dbReference type="PROSITE" id="PS50932">
    <property type="entry name" value="HTH_LACI_2"/>
    <property type="match status" value="1"/>
</dbReference>
<comment type="caution">
    <text evidence="5">The sequence shown here is derived from an EMBL/GenBank/DDBJ whole genome shotgun (WGS) entry which is preliminary data.</text>
</comment>
<reference evidence="5 6" key="1">
    <citation type="journal article" date="2015" name="Stand. Genomic Sci.">
        <title>Genomic Encyclopedia of Bacterial and Archaeal Type Strains, Phase III: the genomes of soil and plant-associated and newly described type strains.</title>
        <authorList>
            <person name="Whitman W.B."/>
            <person name="Woyke T."/>
            <person name="Klenk H.P."/>
            <person name="Zhou Y."/>
            <person name="Lilburn T.G."/>
            <person name="Beck B.J."/>
            <person name="De Vos P."/>
            <person name="Vandamme P."/>
            <person name="Eisen J.A."/>
            <person name="Garrity G."/>
            <person name="Hugenholtz P."/>
            <person name="Kyrpides N.C."/>
        </authorList>
    </citation>
    <scope>NUCLEOTIDE SEQUENCE [LARGE SCALE GENOMIC DNA]</scope>
    <source>
        <strain evidence="5 6">CV53</strain>
    </source>
</reference>
<keyword evidence="1" id="KW-0805">Transcription regulation</keyword>
<dbReference type="EMBL" id="SLVV01000001">
    <property type="protein sequence ID" value="TCN28062.1"/>
    <property type="molecule type" value="Genomic_DNA"/>
</dbReference>
<keyword evidence="2" id="KW-0238">DNA-binding</keyword>
<sequence length="334" mass="37446">MSITIKDIAQVAGVSYSTVSKALNDSPLVKPETKSKIIGIAQELGYEPNYAAQQLVRKQSRVIGLIWPTIERIAPATLLTRINEEISKNAYSMVLSINSIKESLEMFKRFNVDGIIVFDERNQEEFESISFPVVTYGVAKKKAIPVVDVNYQQAMEKAVNYLYELGHREIAYVGDFSLGDERQKEKYYGFKKAMTRLRLPVSRENLINTNGLDWYDGYLATKRLISSSISPTAVIGGSYDISAGVVRALREANRVIPKDVSVISYDNVPQMANLEVPLTSVGVPVEDMAFHIVKTLMAHMHKDDTVPYVNILTPEITERNSCAHAQNIHRKLQS</sequence>
<accession>A0A4R2BNE4</accession>
<evidence type="ECO:0000313" key="6">
    <source>
        <dbReference type="Proteomes" id="UP000295689"/>
    </source>
</evidence>
<dbReference type="InterPro" id="IPR028082">
    <property type="entry name" value="Peripla_BP_I"/>
</dbReference>
<dbReference type="InterPro" id="IPR046335">
    <property type="entry name" value="LacI/GalR-like_sensor"/>
</dbReference>
<dbReference type="InterPro" id="IPR000843">
    <property type="entry name" value="HTH_LacI"/>
</dbReference>
<dbReference type="CDD" id="cd01392">
    <property type="entry name" value="HTH_LacI"/>
    <property type="match status" value="1"/>
</dbReference>
<dbReference type="GO" id="GO:0000976">
    <property type="term" value="F:transcription cis-regulatory region binding"/>
    <property type="evidence" value="ECO:0007669"/>
    <property type="project" value="TreeGrafter"/>
</dbReference>
<dbReference type="Gene3D" id="1.10.260.40">
    <property type="entry name" value="lambda repressor-like DNA-binding domains"/>
    <property type="match status" value="1"/>
</dbReference>
<dbReference type="RefSeq" id="WP_132001196.1">
    <property type="nucleotide sequence ID" value="NZ_JABUHM010000006.1"/>
</dbReference>
<keyword evidence="3" id="KW-0804">Transcription</keyword>
<dbReference type="Pfam" id="PF13377">
    <property type="entry name" value="Peripla_BP_3"/>
    <property type="match status" value="1"/>
</dbReference>
<dbReference type="Gene3D" id="3.40.50.2300">
    <property type="match status" value="2"/>
</dbReference>
<dbReference type="PANTHER" id="PTHR30146">
    <property type="entry name" value="LACI-RELATED TRANSCRIPTIONAL REPRESSOR"/>
    <property type="match status" value="1"/>
</dbReference>
<organism evidence="5 6">
    <name type="scientific">Mesobacillus foraminis</name>
    <dbReference type="NCBI Taxonomy" id="279826"/>
    <lineage>
        <taxon>Bacteria</taxon>
        <taxon>Bacillati</taxon>
        <taxon>Bacillota</taxon>
        <taxon>Bacilli</taxon>
        <taxon>Bacillales</taxon>
        <taxon>Bacillaceae</taxon>
        <taxon>Mesobacillus</taxon>
    </lineage>
</organism>
<name>A0A4R2BNE4_9BACI</name>
<proteinExistence type="predicted"/>
<keyword evidence="6" id="KW-1185">Reference proteome</keyword>
<dbReference type="Proteomes" id="UP000295689">
    <property type="component" value="Unassembled WGS sequence"/>
</dbReference>
<evidence type="ECO:0000259" key="4">
    <source>
        <dbReference type="PROSITE" id="PS50932"/>
    </source>
</evidence>
<gene>
    <name evidence="5" type="ORF">EV146_101393</name>
</gene>
<feature type="domain" description="HTH lacI-type" evidence="4">
    <location>
        <begin position="3"/>
        <end position="57"/>
    </location>
</feature>
<dbReference type="GO" id="GO:0003700">
    <property type="term" value="F:DNA-binding transcription factor activity"/>
    <property type="evidence" value="ECO:0007669"/>
    <property type="project" value="TreeGrafter"/>
</dbReference>